<dbReference type="AlphaFoldDB" id="A0A9X0CQX0"/>
<comment type="subcellular location">
    <subcellularLocation>
        <location evidence="1">Nucleus</location>
    </subcellularLocation>
</comment>
<dbReference type="Proteomes" id="UP001163046">
    <property type="component" value="Unassembled WGS sequence"/>
</dbReference>
<evidence type="ECO:0000313" key="7">
    <source>
        <dbReference type="Proteomes" id="UP001163046"/>
    </source>
</evidence>
<accession>A0A9X0CQX0</accession>
<proteinExistence type="inferred from homology"/>
<gene>
    <name evidence="6" type="primary">TEX10_4</name>
    <name evidence="6" type="ORF">OS493_033809</name>
</gene>
<dbReference type="PANTHER" id="PTHR16056:SF2">
    <property type="entry name" value="TESTIS-EXPRESSED PROTEIN 10"/>
    <property type="match status" value="1"/>
</dbReference>
<dbReference type="InterPro" id="IPR024679">
    <property type="entry name" value="Ipi1_N"/>
</dbReference>
<evidence type="ECO:0000256" key="2">
    <source>
        <dbReference type="ARBA" id="ARBA00006427"/>
    </source>
</evidence>
<feature type="domain" description="Pre-rRNA-processing protein Ipi1 N-terminal" evidence="5">
    <location>
        <begin position="27"/>
        <end position="131"/>
    </location>
</feature>
<feature type="signal peptide" evidence="4">
    <location>
        <begin position="1"/>
        <end position="25"/>
    </location>
</feature>
<evidence type="ECO:0000313" key="6">
    <source>
        <dbReference type="EMBL" id="KAJ7370184.1"/>
    </source>
</evidence>
<protein>
    <submittedName>
        <fullName evidence="6">Testis-expressed sequence 10 protein</fullName>
    </submittedName>
</protein>
<dbReference type="GO" id="GO:0071339">
    <property type="term" value="C:MLL1 complex"/>
    <property type="evidence" value="ECO:0007669"/>
    <property type="project" value="TreeGrafter"/>
</dbReference>
<evidence type="ECO:0000256" key="1">
    <source>
        <dbReference type="ARBA" id="ARBA00004123"/>
    </source>
</evidence>
<sequence length="208" mass="23180">MTDSDPSVRQSLLLLLCFVFPLVPQERMAPFSPLVTAHLSCAMTHIYDDIQHDSLGFLELCLRYFPNLMVTSSSQLIQNFVGMISHQTTSGTKMSKGLQHKAGKGLSVNPKGKLSSLRSRLKVLQQLLAFLKALESSTNSCQGRNPFSSRNHVDLSSKKPVFHFEKHLPTQVQVLQHSVEEPILLPFNLDNTSMFGVPSTNTEVNPIF</sequence>
<keyword evidence="3" id="KW-0539">Nucleus</keyword>
<comment type="similarity">
    <text evidence="2">Belongs to the IPI1/TEX10 family.</text>
</comment>
<dbReference type="Pfam" id="PF12333">
    <property type="entry name" value="Ipi1_N"/>
    <property type="match status" value="1"/>
</dbReference>
<evidence type="ECO:0000256" key="3">
    <source>
        <dbReference type="ARBA" id="ARBA00023242"/>
    </source>
</evidence>
<evidence type="ECO:0000259" key="5">
    <source>
        <dbReference type="Pfam" id="PF12333"/>
    </source>
</evidence>
<dbReference type="EMBL" id="MU826871">
    <property type="protein sequence ID" value="KAJ7370184.1"/>
    <property type="molecule type" value="Genomic_DNA"/>
</dbReference>
<feature type="chain" id="PRO_5040857953" evidence="4">
    <location>
        <begin position="26"/>
        <end position="208"/>
    </location>
</feature>
<reference evidence="6" key="1">
    <citation type="submission" date="2023-01" db="EMBL/GenBank/DDBJ databases">
        <title>Genome assembly of the deep-sea coral Lophelia pertusa.</title>
        <authorList>
            <person name="Herrera S."/>
            <person name="Cordes E."/>
        </authorList>
    </citation>
    <scope>NUCLEOTIDE SEQUENCE</scope>
    <source>
        <strain evidence="6">USNM1676648</strain>
        <tissue evidence="6">Polyp</tissue>
    </source>
</reference>
<organism evidence="6 7">
    <name type="scientific">Desmophyllum pertusum</name>
    <dbReference type="NCBI Taxonomy" id="174260"/>
    <lineage>
        <taxon>Eukaryota</taxon>
        <taxon>Metazoa</taxon>
        <taxon>Cnidaria</taxon>
        <taxon>Anthozoa</taxon>
        <taxon>Hexacorallia</taxon>
        <taxon>Scleractinia</taxon>
        <taxon>Caryophylliina</taxon>
        <taxon>Caryophylliidae</taxon>
        <taxon>Desmophyllum</taxon>
    </lineage>
</organism>
<evidence type="ECO:0000256" key="4">
    <source>
        <dbReference type="SAM" id="SignalP"/>
    </source>
</evidence>
<comment type="caution">
    <text evidence="6">The sequence shown here is derived from an EMBL/GenBank/DDBJ whole genome shotgun (WGS) entry which is preliminary data.</text>
</comment>
<dbReference type="PANTHER" id="PTHR16056">
    <property type="entry name" value="REGULATOR OF MICROTUBULE DYNAMICS PROTEIN"/>
    <property type="match status" value="1"/>
</dbReference>
<dbReference type="InterPro" id="IPR016024">
    <property type="entry name" value="ARM-type_fold"/>
</dbReference>
<name>A0A9X0CQX0_9CNID</name>
<dbReference type="SUPFAM" id="SSF48371">
    <property type="entry name" value="ARM repeat"/>
    <property type="match status" value="1"/>
</dbReference>
<keyword evidence="4" id="KW-0732">Signal</keyword>
<keyword evidence="7" id="KW-1185">Reference proteome</keyword>
<dbReference type="OrthoDB" id="361362at2759"/>